<dbReference type="KEGG" id="scor:J3U87_32410"/>
<evidence type="ECO:0000313" key="1">
    <source>
        <dbReference type="EMBL" id="QTD54432.1"/>
    </source>
</evidence>
<dbReference type="AlphaFoldDB" id="A0A8A4TZS1"/>
<sequence length="157" mass="16535">MVVVAIITILSAIALPMYSYFRQKSQAMNAIGAAADVRDTLNSWYSTNDSFQGLAFAQGTWGMLEAASAQTGGQVALGNGLPEIVNLTWNLNVSSSIGTDDTVVIGFTWAQGCQMCDGQWCLLCNSTLGACNVEVEITDPDGTILTSLNRGQGTACP</sequence>
<name>A0A8A4TZS1_SULCO</name>
<dbReference type="Gene3D" id="3.30.700.10">
    <property type="entry name" value="Glycoprotein, Type 4 Pilin"/>
    <property type="match status" value="1"/>
</dbReference>
<reference evidence="1" key="1">
    <citation type="submission" date="2021-03" db="EMBL/GenBank/DDBJ databases">
        <title>Acanthopleuribacteraceae sp. M133.</title>
        <authorList>
            <person name="Wang G."/>
        </authorList>
    </citation>
    <scope>NUCLEOTIDE SEQUENCE</scope>
    <source>
        <strain evidence="1">M133</strain>
    </source>
</reference>
<accession>A0A8A4TZS1</accession>
<proteinExistence type="predicted"/>
<evidence type="ECO:0008006" key="3">
    <source>
        <dbReference type="Google" id="ProtNLM"/>
    </source>
</evidence>
<protein>
    <recommendedName>
        <fullName evidence="3">Type IV pilus assembly protein PilA</fullName>
    </recommendedName>
</protein>
<evidence type="ECO:0000313" key="2">
    <source>
        <dbReference type="Proteomes" id="UP000663929"/>
    </source>
</evidence>
<gene>
    <name evidence="1" type="ORF">J3U87_32410</name>
</gene>
<dbReference type="SUPFAM" id="SSF54523">
    <property type="entry name" value="Pili subunits"/>
    <property type="match status" value="1"/>
</dbReference>
<dbReference type="InterPro" id="IPR045584">
    <property type="entry name" value="Pilin-like"/>
</dbReference>
<dbReference type="EMBL" id="CP071793">
    <property type="protein sequence ID" value="QTD54432.1"/>
    <property type="molecule type" value="Genomic_DNA"/>
</dbReference>
<organism evidence="1 2">
    <name type="scientific">Sulfidibacter corallicola</name>
    <dbReference type="NCBI Taxonomy" id="2818388"/>
    <lineage>
        <taxon>Bacteria</taxon>
        <taxon>Pseudomonadati</taxon>
        <taxon>Acidobacteriota</taxon>
        <taxon>Holophagae</taxon>
        <taxon>Acanthopleuribacterales</taxon>
        <taxon>Acanthopleuribacteraceae</taxon>
        <taxon>Sulfidibacter</taxon>
    </lineage>
</organism>
<keyword evidence="2" id="KW-1185">Reference proteome</keyword>
<dbReference type="Proteomes" id="UP000663929">
    <property type="component" value="Chromosome"/>
</dbReference>